<feature type="region of interest" description="Disordered" evidence="1">
    <location>
        <begin position="54"/>
        <end position="79"/>
    </location>
</feature>
<dbReference type="Proteomes" id="UP000499080">
    <property type="component" value="Unassembled WGS sequence"/>
</dbReference>
<accession>A0A4Y2X0W6</accession>
<evidence type="ECO:0000313" key="3">
    <source>
        <dbReference type="Proteomes" id="UP000499080"/>
    </source>
</evidence>
<dbReference type="AlphaFoldDB" id="A0A4Y2X0W6"/>
<keyword evidence="3" id="KW-1185">Reference proteome</keyword>
<name>A0A4Y2X0W6_ARAVE</name>
<feature type="non-terminal residue" evidence="2">
    <location>
        <position position="1"/>
    </location>
</feature>
<organism evidence="2 3">
    <name type="scientific">Araneus ventricosus</name>
    <name type="common">Orbweaver spider</name>
    <name type="synonym">Epeira ventricosa</name>
    <dbReference type="NCBI Taxonomy" id="182803"/>
    <lineage>
        <taxon>Eukaryota</taxon>
        <taxon>Metazoa</taxon>
        <taxon>Ecdysozoa</taxon>
        <taxon>Arthropoda</taxon>
        <taxon>Chelicerata</taxon>
        <taxon>Arachnida</taxon>
        <taxon>Araneae</taxon>
        <taxon>Araneomorphae</taxon>
        <taxon>Entelegynae</taxon>
        <taxon>Araneoidea</taxon>
        <taxon>Araneidae</taxon>
        <taxon>Araneus</taxon>
    </lineage>
</organism>
<protein>
    <submittedName>
        <fullName evidence="2">Uncharacterized protein</fullName>
    </submittedName>
</protein>
<proteinExistence type="predicted"/>
<gene>
    <name evidence="2" type="ORF">AVEN_119558_1</name>
</gene>
<evidence type="ECO:0000256" key="1">
    <source>
        <dbReference type="SAM" id="MobiDB-lite"/>
    </source>
</evidence>
<dbReference type="EMBL" id="BGPR01068472">
    <property type="protein sequence ID" value="GBO42410.1"/>
    <property type="molecule type" value="Genomic_DNA"/>
</dbReference>
<sequence>STFESFLWTSWNCVLEASATPGSWNCKLETSSATKSGTTNWKHHQQLNLELETSSATEPGTNWKHHQQLEDGTGNIISN</sequence>
<comment type="caution">
    <text evidence="2">The sequence shown here is derived from an EMBL/GenBank/DDBJ whole genome shotgun (WGS) entry which is preliminary data.</text>
</comment>
<reference evidence="2 3" key="1">
    <citation type="journal article" date="2019" name="Sci. Rep.">
        <title>Orb-weaving spider Araneus ventricosus genome elucidates the spidroin gene catalogue.</title>
        <authorList>
            <person name="Kono N."/>
            <person name="Nakamura H."/>
            <person name="Ohtoshi R."/>
            <person name="Moran D.A.P."/>
            <person name="Shinohara A."/>
            <person name="Yoshida Y."/>
            <person name="Fujiwara M."/>
            <person name="Mori M."/>
            <person name="Tomita M."/>
            <person name="Arakawa K."/>
        </authorList>
    </citation>
    <scope>NUCLEOTIDE SEQUENCE [LARGE SCALE GENOMIC DNA]</scope>
</reference>
<evidence type="ECO:0000313" key="2">
    <source>
        <dbReference type="EMBL" id="GBO42410.1"/>
    </source>
</evidence>